<name>A0A2T4I860_9SPHN</name>
<comment type="caution">
    <text evidence="10">The sequence shown here is derived from an EMBL/GenBank/DDBJ whole genome shotgun (WGS) entry which is preliminary data.</text>
</comment>
<protein>
    <recommendedName>
        <fullName evidence="12">Type I secretion protein TolC</fullName>
    </recommendedName>
</protein>
<comment type="subcellular location">
    <subcellularLocation>
        <location evidence="1">Cell outer membrane</location>
    </subcellularLocation>
</comment>
<dbReference type="GO" id="GO:0009279">
    <property type="term" value="C:cell outer membrane"/>
    <property type="evidence" value="ECO:0007669"/>
    <property type="project" value="UniProtKB-SubCell"/>
</dbReference>
<dbReference type="InterPro" id="IPR003423">
    <property type="entry name" value="OMP_efflux"/>
</dbReference>
<feature type="chain" id="PRO_5015697662" description="Type I secretion protein TolC" evidence="9">
    <location>
        <begin position="24"/>
        <end position="498"/>
    </location>
</feature>
<comment type="similarity">
    <text evidence="2">Belongs to the outer membrane factor (OMF) (TC 1.B.17) family.</text>
</comment>
<dbReference type="GO" id="GO:0015562">
    <property type="term" value="F:efflux transmembrane transporter activity"/>
    <property type="evidence" value="ECO:0007669"/>
    <property type="project" value="InterPro"/>
</dbReference>
<dbReference type="PANTHER" id="PTHR30026:SF22">
    <property type="entry name" value="OUTER MEMBRANE EFFLUX PROTEIN"/>
    <property type="match status" value="1"/>
</dbReference>
<dbReference type="InterPro" id="IPR051906">
    <property type="entry name" value="TolC-like"/>
</dbReference>
<keyword evidence="3" id="KW-0813">Transport</keyword>
<evidence type="ECO:0000313" key="11">
    <source>
        <dbReference type="Proteomes" id="UP000241206"/>
    </source>
</evidence>
<gene>
    <name evidence="10" type="ORF">CV103_01015</name>
</gene>
<dbReference type="GO" id="GO:0015288">
    <property type="term" value="F:porin activity"/>
    <property type="evidence" value="ECO:0007669"/>
    <property type="project" value="TreeGrafter"/>
</dbReference>
<dbReference type="GO" id="GO:1990281">
    <property type="term" value="C:efflux pump complex"/>
    <property type="evidence" value="ECO:0007669"/>
    <property type="project" value="TreeGrafter"/>
</dbReference>
<organism evidence="10 11">
    <name type="scientific">Edaphosphingomonas fennica</name>
    <dbReference type="NCBI Taxonomy" id="114404"/>
    <lineage>
        <taxon>Bacteria</taxon>
        <taxon>Pseudomonadati</taxon>
        <taxon>Pseudomonadota</taxon>
        <taxon>Alphaproteobacteria</taxon>
        <taxon>Sphingomonadales</taxon>
        <taxon>Rhizorhabdaceae</taxon>
        <taxon>Edaphosphingomonas</taxon>
    </lineage>
</organism>
<keyword evidence="11" id="KW-1185">Reference proteome</keyword>
<proteinExistence type="inferred from homology"/>
<keyword evidence="4" id="KW-1134">Transmembrane beta strand</keyword>
<dbReference type="SUPFAM" id="SSF56954">
    <property type="entry name" value="Outer membrane efflux proteins (OEP)"/>
    <property type="match status" value="1"/>
</dbReference>
<evidence type="ECO:0000313" key="10">
    <source>
        <dbReference type="EMBL" id="PTD27733.1"/>
    </source>
</evidence>
<accession>A0A2T4I860</accession>
<dbReference type="NCBIfam" id="TIGR01844">
    <property type="entry name" value="type_I_sec_TolC"/>
    <property type="match status" value="1"/>
</dbReference>
<dbReference type="PANTHER" id="PTHR30026">
    <property type="entry name" value="OUTER MEMBRANE PROTEIN TOLC"/>
    <property type="match status" value="1"/>
</dbReference>
<dbReference type="Gene3D" id="1.20.1600.10">
    <property type="entry name" value="Outer membrane efflux proteins (OEP)"/>
    <property type="match status" value="1"/>
</dbReference>
<evidence type="ECO:0000256" key="4">
    <source>
        <dbReference type="ARBA" id="ARBA00022452"/>
    </source>
</evidence>
<reference evidence="10 11" key="1">
    <citation type="submission" date="2017-11" db="EMBL/GenBank/DDBJ databases">
        <title>Sphingomonas oleivorans sp. nov., isolated from oil-contaminated soil.</title>
        <authorList>
            <person name="Wang L."/>
            <person name="Chen L."/>
        </authorList>
    </citation>
    <scope>NUCLEOTIDE SEQUENCE [LARGE SCALE GENOMIC DNA]</scope>
    <source>
        <strain evidence="10 11">K101</strain>
    </source>
</reference>
<evidence type="ECO:0000256" key="7">
    <source>
        <dbReference type="ARBA" id="ARBA00023237"/>
    </source>
</evidence>
<evidence type="ECO:0000256" key="8">
    <source>
        <dbReference type="SAM" id="MobiDB-lite"/>
    </source>
</evidence>
<sequence>MAGQALRLTIAALPLLFATAASAETLRQALITAYRTNPSLTGARAGLRATDEGVPIAKAAGRPNLSATADYQEFVVRSANSFSAPLRAANASANLSFPLYQGGRVKNSIRAADARVESGRAGLRATEADVFTAVVSVYMDVMRDSAIVKLNARNVDVLETNLQASRDRFEVGDLTRTDVAQSEARLSVARGQLELAQAQLDASLENYLRFVGVPARDLEQPPVLPGLPATSKSAVNIAIKNNPQLLAAKADASAARYDVRVAASSRLPSLSVVASTGYNNYLGSLTSTSPGRVFRQAQTTAMVGLSATIPLYQGGLPAAEVRRANALSGQALEQIVFVERRVVADTRAAFSRYRATLVVIEASKSAVTANELALEGVRAENTVGTRNVLDVLNAEQELLNSRVQLVTAERDAYVAGFTLLAAMGRAEARDLNLFGGTLFEPGFSRPALPGPFAPSGSTGSSEIPGTPFGETPEGASPGSVNRPIVSEARVLAVRQDRP</sequence>
<dbReference type="AlphaFoldDB" id="A0A2T4I860"/>
<feature type="signal peptide" evidence="9">
    <location>
        <begin position="1"/>
        <end position="23"/>
    </location>
</feature>
<evidence type="ECO:0000256" key="5">
    <source>
        <dbReference type="ARBA" id="ARBA00022692"/>
    </source>
</evidence>
<dbReference type="EMBL" id="PHHF01000004">
    <property type="protein sequence ID" value="PTD27733.1"/>
    <property type="molecule type" value="Genomic_DNA"/>
</dbReference>
<evidence type="ECO:0008006" key="12">
    <source>
        <dbReference type="Google" id="ProtNLM"/>
    </source>
</evidence>
<dbReference type="RefSeq" id="WP_107393721.1">
    <property type="nucleotide sequence ID" value="NZ_PHHF01000004.1"/>
</dbReference>
<evidence type="ECO:0000256" key="6">
    <source>
        <dbReference type="ARBA" id="ARBA00023136"/>
    </source>
</evidence>
<dbReference type="Proteomes" id="UP000241206">
    <property type="component" value="Unassembled WGS sequence"/>
</dbReference>
<evidence type="ECO:0000256" key="2">
    <source>
        <dbReference type="ARBA" id="ARBA00007613"/>
    </source>
</evidence>
<evidence type="ECO:0000256" key="1">
    <source>
        <dbReference type="ARBA" id="ARBA00004442"/>
    </source>
</evidence>
<keyword evidence="6" id="KW-0472">Membrane</keyword>
<dbReference type="Pfam" id="PF02321">
    <property type="entry name" value="OEP"/>
    <property type="match status" value="2"/>
</dbReference>
<feature type="region of interest" description="Disordered" evidence="8">
    <location>
        <begin position="445"/>
        <end position="483"/>
    </location>
</feature>
<keyword evidence="7" id="KW-0998">Cell outer membrane</keyword>
<evidence type="ECO:0000256" key="9">
    <source>
        <dbReference type="SAM" id="SignalP"/>
    </source>
</evidence>
<dbReference type="InterPro" id="IPR010130">
    <property type="entry name" value="T1SS_OMP_TolC"/>
</dbReference>
<keyword evidence="5" id="KW-0812">Transmembrane</keyword>
<evidence type="ECO:0000256" key="3">
    <source>
        <dbReference type="ARBA" id="ARBA00022448"/>
    </source>
</evidence>
<keyword evidence="9" id="KW-0732">Signal</keyword>